<dbReference type="STRING" id="252740.A0A423WLL4"/>
<feature type="region of interest" description="Disordered" evidence="1">
    <location>
        <begin position="1"/>
        <end position="52"/>
    </location>
</feature>
<feature type="compositionally biased region" description="Polar residues" evidence="1">
    <location>
        <begin position="37"/>
        <end position="46"/>
    </location>
</feature>
<dbReference type="EMBL" id="LJZO01000002">
    <property type="protein sequence ID" value="ROW04294.1"/>
    <property type="molecule type" value="Genomic_DNA"/>
</dbReference>
<gene>
    <name evidence="2" type="ORF">VSDG_01110</name>
</gene>
<feature type="compositionally biased region" description="Acidic residues" evidence="1">
    <location>
        <begin position="356"/>
        <end position="370"/>
    </location>
</feature>
<feature type="compositionally biased region" description="Acidic residues" evidence="1">
    <location>
        <begin position="1"/>
        <end position="12"/>
    </location>
</feature>
<organism evidence="2 3">
    <name type="scientific">Cytospora chrysosperma</name>
    <name type="common">Cytospora canker fungus</name>
    <name type="synonym">Sphaeria chrysosperma</name>
    <dbReference type="NCBI Taxonomy" id="252740"/>
    <lineage>
        <taxon>Eukaryota</taxon>
        <taxon>Fungi</taxon>
        <taxon>Dikarya</taxon>
        <taxon>Ascomycota</taxon>
        <taxon>Pezizomycotina</taxon>
        <taxon>Sordariomycetes</taxon>
        <taxon>Sordariomycetidae</taxon>
        <taxon>Diaporthales</taxon>
        <taxon>Cytosporaceae</taxon>
        <taxon>Cytospora</taxon>
    </lineage>
</organism>
<dbReference type="AlphaFoldDB" id="A0A423WLL4"/>
<accession>A0A423WLL4</accession>
<proteinExistence type="predicted"/>
<feature type="compositionally biased region" description="Basic and acidic residues" evidence="1">
    <location>
        <begin position="173"/>
        <end position="192"/>
    </location>
</feature>
<evidence type="ECO:0000256" key="1">
    <source>
        <dbReference type="SAM" id="MobiDB-lite"/>
    </source>
</evidence>
<feature type="region of interest" description="Disordered" evidence="1">
    <location>
        <begin position="73"/>
        <end position="105"/>
    </location>
</feature>
<sequence length="390" mass="41290">MPPAIEEDEEVVYESSSENAASPQRLTSEDAVMTDIFNGSKQPTQQPERELSPVPVVSDIPLIVSDIPQAVNNVPTGLTAPQPQNQTQPSKLIERGAQKRKASPKWTQSIALLAAYEAAIGPALRAIAGVTIPASEKGKRGPRKNKTDKKPGQGKWVAKPFPKQTATGTDSGPRSRHEVMRPTAQHGDRMKQAADSGPAPFSSLPQAGTHAPATPPSVHDPETFERLERQALRRRKVEALESLAHTAALFLAEFMDFRKAQAAAPTSAPNGTGEPPPPSPEPERMDPGAGSAYAAAAAGMAASMFQPPAGENGWQHDGAGEWRPGRPSDSESSASDSGGDDGDIPARVAEGKVDMEGEYDSQDTGSEDSDDYKMGSEAVHEGLGIKVEDD</sequence>
<feature type="region of interest" description="Disordered" evidence="1">
    <location>
        <begin position="261"/>
        <end position="390"/>
    </location>
</feature>
<evidence type="ECO:0000313" key="3">
    <source>
        <dbReference type="Proteomes" id="UP000284375"/>
    </source>
</evidence>
<keyword evidence="3" id="KW-1185">Reference proteome</keyword>
<evidence type="ECO:0000313" key="2">
    <source>
        <dbReference type="EMBL" id="ROW04294.1"/>
    </source>
</evidence>
<reference evidence="2 3" key="1">
    <citation type="submission" date="2015-09" db="EMBL/GenBank/DDBJ databases">
        <title>Host preference determinants of Valsa canker pathogens revealed by comparative genomics.</title>
        <authorList>
            <person name="Yin Z."/>
            <person name="Huang L."/>
        </authorList>
    </citation>
    <scope>NUCLEOTIDE SEQUENCE [LARGE SCALE GENOMIC DNA]</scope>
    <source>
        <strain evidence="2 3">YSFL</strain>
    </source>
</reference>
<feature type="compositionally biased region" description="Low complexity" evidence="1">
    <location>
        <begin position="288"/>
        <end position="304"/>
    </location>
</feature>
<feature type="region of interest" description="Disordered" evidence="1">
    <location>
        <begin position="135"/>
        <end position="222"/>
    </location>
</feature>
<feature type="compositionally biased region" description="Basic and acidic residues" evidence="1">
    <location>
        <begin position="318"/>
        <end position="329"/>
    </location>
</feature>
<dbReference type="Proteomes" id="UP000284375">
    <property type="component" value="Unassembled WGS sequence"/>
</dbReference>
<name>A0A423WLL4_CYTCH</name>
<comment type="caution">
    <text evidence="2">The sequence shown here is derived from an EMBL/GenBank/DDBJ whole genome shotgun (WGS) entry which is preliminary data.</text>
</comment>
<feature type="compositionally biased region" description="Polar residues" evidence="1">
    <location>
        <begin position="73"/>
        <end position="90"/>
    </location>
</feature>
<dbReference type="OrthoDB" id="5241306at2759"/>
<protein>
    <submittedName>
        <fullName evidence="2">Uncharacterized protein</fullName>
    </submittedName>
</protein>
<feature type="compositionally biased region" description="Basic and acidic residues" evidence="1">
    <location>
        <begin position="371"/>
        <end position="380"/>
    </location>
</feature>